<feature type="domain" description="Glycosyl transferase family 1" evidence="2">
    <location>
        <begin position="322"/>
        <end position="451"/>
    </location>
</feature>
<comment type="caution">
    <text evidence="3">The sequence shown here is derived from an EMBL/GenBank/DDBJ whole genome shotgun (WGS) entry which is preliminary data.</text>
</comment>
<evidence type="ECO:0000313" key="4">
    <source>
        <dbReference type="Proteomes" id="UP001431209"/>
    </source>
</evidence>
<dbReference type="Gene3D" id="3.40.50.2000">
    <property type="entry name" value="Glycogen Phosphorylase B"/>
    <property type="match status" value="1"/>
</dbReference>
<accession>A0AAW2ZK49</accession>
<dbReference type="AlphaFoldDB" id="A0AAW2ZK49"/>
<dbReference type="PANTHER" id="PTHR46656:SF3">
    <property type="entry name" value="PUTATIVE-RELATED"/>
    <property type="match status" value="1"/>
</dbReference>
<keyword evidence="4" id="KW-1185">Reference proteome</keyword>
<dbReference type="GO" id="GO:0016757">
    <property type="term" value="F:glycosyltransferase activity"/>
    <property type="evidence" value="ECO:0007669"/>
    <property type="project" value="UniProtKB-KW"/>
</dbReference>
<dbReference type="InterPro" id="IPR001296">
    <property type="entry name" value="Glyco_trans_1"/>
</dbReference>
<organism evidence="3 4">
    <name type="scientific">Acrasis kona</name>
    <dbReference type="NCBI Taxonomy" id="1008807"/>
    <lineage>
        <taxon>Eukaryota</taxon>
        <taxon>Discoba</taxon>
        <taxon>Heterolobosea</taxon>
        <taxon>Tetramitia</taxon>
        <taxon>Eutetramitia</taxon>
        <taxon>Acrasidae</taxon>
        <taxon>Acrasis</taxon>
    </lineage>
</organism>
<protein>
    <submittedName>
        <fullName evidence="3">Phosphatidyl-myo-Inositol mannosyltransferase</fullName>
    </submittedName>
</protein>
<evidence type="ECO:0000259" key="2">
    <source>
        <dbReference type="Pfam" id="PF00534"/>
    </source>
</evidence>
<evidence type="ECO:0000256" key="1">
    <source>
        <dbReference type="ARBA" id="ARBA00022676"/>
    </source>
</evidence>
<dbReference type="CDD" id="cd03801">
    <property type="entry name" value="GT4_PimA-like"/>
    <property type="match status" value="1"/>
</dbReference>
<dbReference type="PANTHER" id="PTHR46656">
    <property type="entry name" value="PUTATIVE-RELATED"/>
    <property type="match status" value="1"/>
</dbReference>
<keyword evidence="1 3" id="KW-0808">Transferase</keyword>
<dbReference type="Pfam" id="PF00534">
    <property type="entry name" value="Glycos_transf_1"/>
    <property type="match status" value="1"/>
</dbReference>
<sequence>MALDASHQVRMPPSGCYNLLSDPVIEINGIITNHHIVELSIRWNNRHHLHIQSNSPITSCRDECQVNTTINHDDSTSTMVTIRSRYLVQIAIHDNRQHPSWIDIMISMDDNLVHPYGLLSKPDSPITIKDGVNGIDYENNVYDAAHGAIHVERTCQWNQSLKIWWHGPQFTFHGVATVNRELILSLINSMPQLPISITARDDEGIVLSADQDDRFSQIQSRMVDRAPNDDDMIAVQSGWEPIISPPRSGITWIMTLPWEFGIVPKDWAASATSEIDAPAQIWIPSQYVRNCYTKAGVPDDNIVVIPHGVWSDQFNHKTNHKDMFPTAKKYRFLFSGGMLARKGIDVLLSAYLKSFSPQDQVTLIIHGNYENYYLSNIKRIINDASNPHVILHNDMLTVQQVRDMYNHVHCYVMPYRSEGFGLTLLEAMAAQIPVIVTDYGPSKEYSNHDNSYLLKSVETVCDQPPCGKRTVFQYSLDGDPMWSEPSASDLSALMKHVYNNQQQAQFKALVAHRFVQSYWTWHRASRIMMKQLTKVALSRARK</sequence>
<gene>
    <name evidence="3" type="ORF">AKO1_011857</name>
</gene>
<proteinExistence type="predicted"/>
<keyword evidence="1 3" id="KW-0328">Glycosyltransferase</keyword>
<dbReference type="SUPFAM" id="SSF53756">
    <property type="entry name" value="UDP-Glycosyltransferase/glycogen phosphorylase"/>
    <property type="match status" value="1"/>
</dbReference>
<dbReference type="Proteomes" id="UP001431209">
    <property type="component" value="Unassembled WGS sequence"/>
</dbReference>
<dbReference type="EMBL" id="JAOPGA020001524">
    <property type="protein sequence ID" value="KAL0489180.1"/>
    <property type="molecule type" value="Genomic_DNA"/>
</dbReference>
<reference evidence="3 4" key="1">
    <citation type="submission" date="2024-03" db="EMBL/GenBank/DDBJ databases">
        <title>The Acrasis kona genome and developmental transcriptomes reveal deep origins of eukaryotic multicellular pathways.</title>
        <authorList>
            <person name="Sheikh S."/>
            <person name="Fu C.-J."/>
            <person name="Brown M.W."/>
            <person name="Baldauf S.L."/>
        </authorList>
    </citation>
    <scope>NUCLEOTIDE SEQUENCE [LARGE SCALE GENOMIC DNA]</scope>
    <source>
        <strain evidence="3 4">ATCC MYA-3509</strain>
    </source>
</reference>
<evidence type="ECO:0000313" key="3">
    <source>
        <dbReference type="EMBL" id="KAL0489180.1"/>
    </source>
</evidence>
<name>A0AAW2ZK49_9EUKA</name>